<accession>A0A0F6TDN2</accession>
<dbReference type="OrthoDB" id="3628931at2"/>
<evidence type="ECO:0000313" key="2">
    <source>
        <dbReference type="EMBL" id="VEH09044.1"/>
    </source>
</evidence>
<dbReference type="EMBL" id="CP011312">
    <property type="protein sequence ID" value="AKE41769.1"/>
    <property type="molecule type" value="Genomic_DNA"/>
</dbReference>
<evidence type="ECO:0000313" key="4">
    <source>
        <dbReference type="Proteomes" id="UP000271380"/>
    </source>
</evidence>
<dbReference type="AlphaFoldDB" id="A0A0F6TDN2"/>
<sequence>MRAVSIVGLVLSVSLGGGLIACTSDSHDFPAAETTEAQGITSLDDKPDEYQAISQSTVGDCFIYNIAGLLPTESTMVEKVQKIDCAQPHDAVIIGVQPVEFSEYPGEEVLFTQAERICAERLGEYQTEPNQQFVQMIYFVPPKEAWTDKTMQRLIQCAAVSPN</sequence>
<dbReference type="HOGENOM" id="CLU_1624363_0_0_11"/>
<reference evidence="2 4" key="2">
    <citation type="submission" date="2018-12" db="EMBL/GenBank/DDBJ databases">
        <authorList>
            <consortium name="Pathogen Informatics"/>
        </authorList>
    </citation>
    <scope>NUCLEOTIDE SEQUENCE [LARGE SCALE GENOMIC DNA]</scope>
    <source>
        <strain evidence="2 4">NCTC949</strain>
    </source>
</reference>
<dbReference type="Proteomes" id="UP000271380">
    <property type="component" value="Chromosome"/>
</dbReference>
<dbReference type="PROSITE" id="PS51257">
    <property type="entry name" value="PROKAR_LIPOPROTEIN"/>
    <property type="match status" value="1"/>
</dbReference>
<organism evidence="1 3">
    <name type="scientific">Corynebacterium kutscheri</name>
    <dbReference type="NCBI Taxonomy" id="35755"/>
    <lineage>
        <taxon>Bacteria</taxon>
        <taxon>Bacillati</taxon>
        <taxon>Actinomycetota</taxon>
        <taxon>Actinomycetes</taxon>
        <taxon>Mycobacteriales</taxon>
        <taxon>Corynebacteriaceae</taxon>
        <taxon>Corynebacterium</taxon>
    </lineage>
</organism>
<gene>
    <name evidence="2" type="ORF">NCTC949_02171</name>
    <name evidence="1" type="ORF">UL82_08040</name>
</gene>
<keyword evidence="3" id="KW-1185">Reference proteome</keyword>
<name>A0A0F6TDN2_9CORY</name>
<reference evidence="1 3" key="1">
    <citation type="journal article" date="2015" name="Genome Announc.">
        <title>Complete Genome Sequence of Corynebacterium kutscheri DSM 20755, a Corynebacterial Type Strain with Remarkably Low G+C Content of Chromosomal DNA.</title>
        <authorList>
            <person name="Ruckert C."/>
            <person name="Albersmeier A."/>
            <person name="Winkler A."/>
            <person name="Tauch A."/>
        </authorList>
    </citation>
    <scope>NUCLEOTIDE SEQUENCE [LARGE SCALE GENOMIC DNA]</scope>
    <source>
        <strain evidence="1 3">DSM 20755</strain>
    </source>
</reference>
<evidence type="ECO:0000313" key="1">
    <source>
        <dbReference type="EMBL" id="AKE41769.1"/>
    </source>
</evidence>
<dbReference type="EMBL" id="LR134377">
    <property type="protein sequence ID" value="VEH09044.1"/>
    <property type="molecule type" value="Genomic_DNA"/>
</dbReference>
<dbReference type="RefSeq" id="WP_046440197.1">
    <property type="nucleotide sequence ID" value="NZ_CP011312.1"/>
</dbReference>
<proteinExistence type="predicted"/>
<dbReference type="KEGG" id="cku:UL82_08040"/>
<evidence type="ECO:0000313" key="3">
    <source>
        <dbReference type="Proteomes" id="UP000033457"/>
    </source>
</evidence>
<protein>
    <submittedName>
        <fullName evidence="1">Septum formation</fullName>
    </submittedName>
</protein>
<dbReference type="Proteomes" id="UP000033457">
    <property type="component" value="Chromosome"/>
</dbReference>